<evidence type="ECO:0000313" key="1">
    <source>
        <dbReference type="EMBL" id="ADO68022.1"/>
    </source>
</evidence>
<reference evidence="2 4" key="1">
    <citation type="submission" date="2006-04" db="EMBL/GenBank/DDBJ databases">
        <authorList>
            <person name="Nierman W.C."/>
        </authorList>
    </citation>
    <scope>NUCLEOTIDE SEQUENCE [LARGE SCALE GENOMIC DNA]</scope>
    <source>
        <strain evidence="2 4">DW4/3-1</strain>
    </source>
</reference>
<organism evidence="2 4">
    <name type="scientific">Stigmatella aurantiaca (strain DW4/3-1)</name>
    <dbReference type="NCBI Taxonomy" id="378806"/>
    <lineage>
        <taxon>Bacteria</taxon>
        <taxon>Pseudomonadati</taxon>
        <taxon>Myxococcota</taxon>
        <taxon>Myxococcia</taxon>
        <taxon>Myxococcales</taxon>
        <taxon>Cystobacterineae</taxon>
        <taxon>Archangiaceae</taxon>
        <taxon>Stigmatella</taxon>
    </lineage>
</organism>
<dbReference type="Proteomes" id="UP000032702">
    <property type="component" value="Unassembled WGS sequence"/>
</dbReference>
<dbReference type="HOGENOM" id="CLU_1128514_0_0_7"/>
<reference evidence="1 3" key="2">
    <citation type="journal article" date="2011" name="Mol. Biol. Evol.">
        <title>Comparative genomic analysis of fruiting body formation in Myxococcales.</title>
        <authorList>
            <person name="Huntley S."/>
            <person name="Hamann N."/>
            <person name="Wegener-Feldbrugge S."/>
            <person name="Treuner-Lange A."/>
            <person name="Kube M."/>
            <person name="Reinhardt R."/>
            <person name="Klages S."/>
            <person name="Muller R."/>
            <person name="Ronning C.M."/>
            <person name="Nierman W.C."/>
            <person name="Sogaard-Andersen L."/>
        </authorList>
    </citation>
    <scope>NUCLEOTIDE SEQUENCE [LARGE SCALE GENOMIC DNA]</scope>
    <source>
        <strain evidence="1 3">DW4/3-1</strain>
    </source>
</reference>
<dbReference type="Proteomes" id="UP000001351">
    <property type="component" value="Chromosome"/>
</dbReference>
<evidence type="ECO:0000313" key="2">
    <source>
        <dbReference type="EMBL" id="EAU68736.1"/>
    </source>
</evidence>
<proteinExistence type="predicted"/>
<dbReference type="InterPro" id="IPR037883">
    <property type="entry name" value="Knr4/Smi1-like_sf"/>
</dbReference>
<sequence length="246" mass="28214">MKELIELLSQYDPSYSNKIRGVSGEELAELEKWVGRPLPAQLKAFLRHLGRESGDWLSPRFRVRFEAIWQFYLEKERHQLSPRYIFIAASEQPPDRAYFCDCGLLAEVEDCQIVSARQGMALTWAGAFSFAFPSLKDMVFQEAFQSKRMAALPYRAFLRPVNRTADYGATETAAMILEDLEDLMPRLGFRRLPQTSAWNPLFERGDAALCAHHSLEPGEVRVVLAASDERERERLLKTIRDATLLL</sequence>
<dbReference type="STRING" id="378806.STAUR_0213"/>
<dbReference type="AlphaFoldDB" id="Q09AH5"/>
<evidence type="ECO:0000313" key="4">
    <source>
        <dbReference type="Proteomes" id="UP000032702"/>
    </source>
</evidence>
<dbReference type="EMBL" id="CP002271">
    <property type="protein sequence ID" value="ADO68022.1"/>
    <property type="molecule type" value="Genomic_DNA"/>
</dbReference>
<evidence type="ECO:0000313" key="3">
    <source>
        <dbReference type="Proteomes" id="UP000001351"/>
    </source>
</evidence>
<accession>Q09AH5</accession>
<keyword evidence="3" id="KW-1185">Reference proteome</keyword>
<protein>
    <submittedName>
        <fullName evidence="1">Conserved uncharacterized protein</fullName>
    </submittedName>
</protein>
<dbReference type="EMBL" id="AAMD01000013">
    <property type="protein sequence ID" value="EAU68736.1"/>
    <property type="molecule type" value="Genomic_DNA"/>
</dbReference>
<dbReference type="SUPFAM" id="SSF160631">
    <property type="entry name" value="SMI1/KNR4-like"/>
    <property type="match status" value="1"/>
</dbReference>
<gene>
    <name evidence="1" type="ordered locus">STAUR_0213</name>
    <name evidence="2" type="ORF">STIAU_2792</name>
</gene>
<dbReference type="RefSeq" id="WP_002611643.1">
    <property type="nucleotide sequence ID" value="NC_014623.1"/>
</dbReference>
<name>Q09AH5_STIAD</name>
<dbReference type="KEGG" id="sur:STAUR_0213"/>
<dbReference type="OrthoDB" id="5385717at2"/>